<dbReference type="Proteomes" id="UP000018144">
    <property type="component" value="Unassembled WGS sequence"/>
</dbReference>
<evidence type="ECO:0000313" key="2">
    <source>
        <dbReference type="EMBL" id="CCX30731.1"/>
    </source>
</evidence>
<evidence type="ECO:0000313" key="3">
    <source>
        <dbReference type="Proteomes" id="UP000018144"/>
    </source>
</evidence>
<feature type="compositionally biased region" description="Basic and acidic residues" evidence="1">
    <location>
        <begin position="1"/>
        <end position="20"/>
    </location>
</feature>
<gene>
    <name evidence="2" type="ORF">PCON_09098</name>
</gene>
<feature type="region of interest" description="Disordered" evidence="1">
    <location>
        <begin position="1"/>
        <end position="33"/>
    </location>
</feature>
<reference evidence="2 3" key="1">
    <citation type="journal article" date="2013" name="PLoS Genet.">
        <title>The genome and development-dependent transcriptomes of Pyronema confluens: a window into fungal evolution.</title>
        <authorList>
            <person name="Traeger S."/>
            <person name="Altegoer F."/>
            <person name="Freitag M."/>
            <person name="Gabaldon T."/>
            <person name="Kempken F."/>
            <person name="Kumar A."/>
            <person name="Marcet-Houben M."/>
            <person name="Poggeler S."/>
            <person name="Stajich J.E."/>
            <person name="Nowrousian M."/>
        </authorList>
    </citation>
    <scope>NUCLEOTIDE SEQUENCE [LARGE SCALE GENOMIC DNA]</scope>
    <source>
        <strain evidence="3">CBS 100304</strain>
        <tissue evidence="2">Vegetative mycelium</tissue>
    </source>
</reference>
<dbReference type="EMBL" id="HF935466">
    <property type="protein sequence ID" value="CCX30731.1"/>
    <property type="molecule type" value="Genomic_DNA"/>
</dbReference>
<evidence type="ECO:0000256" key="1">
    <source>
        <dbReference type="SAM" id="MobiDB-lite"/>
    </source>
</evidence>
<accession>U4LTD3</accession>
<sequence>MLNEPKTEAGDLEPEARDSPPMRSRFRAPRASRTVDSALNNGHEVHAAPSKDRRLHSYTVSHVWNFGAWGLEFGVIT</sequence>
<dbReference type="AlphaFoldDB" id="U4LTD3"/>
<name>U4LTD3_PYROM</name>
<protein>
    <submittedName>
        <fullName evidence="2">Uncharacterized protein</fullName>
    </submittedName>
</protein>
<organism evidence="2 3">
    <name type="scientific">Pyronema omphalodes (strain CBS 100304)</name>
    <name type="common">Pyronema confluens</name>
    <dbReference type="NCBI Taxonomy" id="1076935"/>
    <lineage>
        <taxon>Eukaryota</taxon>
        <taxon>Fungi</taxon>
        <taxon>Dikarya</taxon>
        <taxon>Ascomycota</taxon>
        <taxon>Pezizomycotina</taxon>
        <taxon>Pezizomycetes</taxon>
        <taxon>Pezizales</taxon>
        <taxon>Pyronemataceae</taxon>
        <taxon>Pyronema</taxon>
    </lineage>
</organism>
<keyword evidence="3" id="KW-1185">Reference proteome</keyword>
<proteinExistence type="predicted"/>